<dbReference type="InterPro" id="IPR036291">
    <property type="entry name" value="NAD(P)-bd_dom_sf"/>
</dbReference>
<protein>
    <submittedName>
        <fullName evidence="4">SDR family NAD(P)-dependent oxidoreductase</fullName>
    </submittedName>
</protein>
<gene>
    <name evidence="4" type="ORF">P2G67_05145</name>
</gene>
<reference evidence="4 5" key="1">
    <citation type="submission" date="2023-03" db="EMBL/GenBank/DDBJ databases">
        <title>Fodinicurvata sp. CAU 1616 isolated from sea sendiment.</title>
        <authorList>
            <person name="Kim W."/>
        </authorList>
    </citation>
    <scope>NUCLEOTIDE SEQUENCE [LARGE SCALE GENOMIC DNA]</scope>
    <source>
        <strain evidence="4 5">CAU 1616</strain>
    </source>
</reference>
<keyword evidence="5" id="KW-1185">Reference proteome</keyword>
<dbReference type="PANTHER" id="PTHR43000">
    <property type="entry name" value="DTDP-D-GLUCOSE 4,6-DEHYDRATASE-RELATED"/>
    <property type="match status" value="1"/>
</dbReference>
<comment type="similarity">
    <text evidence="2">Belongs to the NAD(P)-dependent epimerase/dehydratase family.</text>
</comment>
<dbReference type="InterPro" id="IPR001509">
    <property type="entry name" value="Epimerase_deHydtase"/>
</dbReference>
<evidence type="ECO:0000313" key="5">
    <source>
        <dbReference type="Proteomes" id="UP001215503"/>
    </source>
</evidence>
<name>A0ABT5YK79_9PROT</name>
<evidence type="ECO:0000256" key="1">
    <source>
        <dbReference type="ARBA" id="ARBA00005125"/>
    </source>
</evidence>
<feature type="domain" description="NAD-dependent epimerase/dehydratase" evidence="3">
    <location>
        <begin position="331"/>
        <end position="592"/>
    </location>
</feature>
<evidence type="ECO:0000313" key="4">
    <source>
        <dbReference type="EMBL" id="MDF2095355.1"/>
    </source>
</evidence>
<evidence type="ECO:0000256" key="2">
    <source>
        <dbReference type="ARBA" id="ARBA00007637"/>
    </source>
</evidence>
<dbReference type="SUPFAM" id="SSF51735">
    <property type="entry name" value="NAD(P)-binding Rossmann-fold domains"/>
    <property type="match status" value="1"/>
</dbReference>
<dbReference type="Pfam" id="PF01370">
    <property type="entry name" value="Epimerase"/>
    <property type="match status" value="1"/>
</dbReference>
<dbReference type="Proteomes" id="UP001215503">
    <property type="component" value="Unassembled WGS sequence"/>
</dbReference>
<dbReference type="Gene3D" id="3.40.50.720">
    <property type="entry name" value="NAD(P)-binding Rossmann-like Domain"/>
    <property type="match status" value="1"/>
</dbReference>
<comment type="caution">
    <text evidence="4">The sequence shown here is derived from an EMBL/GenBank/DDBJ whole genome shotgun (WGS) entry which is preliminary data.</text>
</comment>
<dbReference type="Gene3D" id="3.20.20.80">
    <property type="entry name" value="Glycosidases"/>
    <property type="match status" value="1"/>
</dbReference>
<organism evidence="4 5">
    <name type="scientific">Aquibaculum arenosum</name>
    <dbReference type="NCBI Taxonomy" id="3032591"/>
    <lineage>
        <taxon>Bacteria</taxon>
        <taxon>Pseudomonadati</taxon>
        <taxon>Pseudomonadota</taxon>
        <taxon>Alphaproteobacteria</taxon>
        <taxon>Rhodospirillales</taxon>
        <taxon>Rhodovibrionaceae</taxon>
        <taxon>Aquibaculum</taxon>
    </lineage>
</organism>
<proteinExistence type="inferred from homology"/>
<dbReference type="SUPFAM" id="SSF51445">
    <property type="entry name" value="(Trans)glycosidases"/>
    <property type="match status" value="1"/>
</dbReference>
<dbReference type="InterPro" id="IPR017853">
    <property type="entry name" value="GH"/>
</dbReference>
<dbReference type="EMBL" id="JARHUD010000003">
    <property type="protein sequence ID" value="MDF2095355.1"/>
    <property type="molecule type" value="Genomic_DNA"/>
</dbReference>
<comment type="pathway">
    <text evidence="1">Bacterial outer membrane biogenesis; LPS O-antigen biosynthesis.</text>
</comment>
<dbReference type="RefSeq" id="WP_275820713.1">
    <property type="nucleotide sequence ID" value="NZ_JARHUD010000003.1"/>
</dbReference>
<evidence type="ECO:0000259" key="3">
    <source>
        <dbReference type="Pfam" id="PF01370"/>
    </source>
</evidence>
<accession>A0ABT5YK79</accession>
<sequence length="683" mass="76078">MKPDRAGNKGFGITEWFRPFEYERVDECLLHLTNLGASHLRTHLSWADFHVEGVPEWYDWLIPRLAEHVDLLPCVHYTPPSLSRTGTTAGPPRRLRDLADFVDQVLDRYGSHFTHLELWNEPNNLLDWDWRADRGWHQFCEMIVAAAHWTEHRSWKAVLGGPGPFDIEWLKMVGRQGVLEQVSAVGIHGFPGTWDSETGIWTGWETQITQLRQVLSEYQPHAEIWITEAGYSTWRHDELEQVRRFLEAVDAPAERLYWYSLCDLPLDADIQEGRQFDMRHYHVGLLDRRGRDKLLAQLLRRGGIASARRKLHMVGRGIDAPQLKPSGRRPVLITGGSGFIGCNLAHALLSEGQEVILFDNLSRSGVAANLEWLRAHHGERAIIQTADLRDTTAVADAVGACSAVVHLAAQVAVTESLESPLEDFAINAGGTLTLLEALRRRGEKVPLVFASTNKVYGCLPDLPLHRGDAGYLPSDPDVLARGLGENQSLQFATPYGCSKGAADQYVLDYAASFGLPAVVLRMSCIYGQRQFGTEDQGWVAHFLIKALNDEPITLFGDGFQVRDVLHVDDAVRAYRLLLKNAEGLAGQVFNLGGGPGNAVSLLTMLSEIEALLGRPVERQHAPMRAGDQRYFVADTGRLEAATGWCASVPWRDGLQQLCSWLQQQSPVEGLPGQKKDPAWSVSA</sequence>